<evidence type="ECO:0000313" key="1">
    <source>
        <dbReference type="EMBL" id="KGX93042.1"/>
    </source>
</evidence>
<protein>
    <recommendedName>
        <fullName evidence="3">VOC domain-containing protein</fullName>
    </recommendedName>
</protein>
<evidence type="ECO:0008006" key="3">
    <source>
        <dbReference type="Google" id="ProtNLM"/>
    </source>
</evidence>
<name>A0A0A5IB43_9BACI</name>
<dbReference type="STRING" id="1385510.GCA_000425205_01491"/>
<dbReference type="RefSeq" id="WP_026799932.1">
    <property type="nucleotide sequence ID" value="NZ_AULI01000006.1"/>
</dbReference>
<sequence>MKVLGYRHVTISDQSNEMVDFFENKLGLTNEWDNREGYEGGIFKSGNSWLEYWQSGKALSPTIMLQLVVDDADEFAQFAKHRELDLHGPIVEHGEKIYSLTAPNGMPMTIQSTIKG</sequence>
<dbReference type="InterPro" id="IPR029068">
    <property type="entry name" value="Glyas_Bleomycin-R_OHBP_Dase"/>
</dbReference>
<reference evidence="1 2" key="1">
    <citation type="submission" date="2013-08" db="EMBL/GenBank/DDBJ databases">
        <authorList>
            <person name="Huang J."/>
            <person name="Wang G."/>
        </authorList>
    </citation>
    <scope>NUCLEOTIDE SEQUENCE [LARGE SCALE GENOMIC DNA]</scope>
    <source>
        <strain evidence="1 2">JSM 076056</strain>
    </source>
</reference>
<dbReference type="SUPFAM" id="SSF54593">
    <property type="entry name" value="Glyoxalase/Bleomycin resistance protein/Dihydroxybiphenyl dioxygenase"/>
    <property type="match status" value="1"/>
</dbReference>
<comment type="caution">
    <text evidence="1">The sequence shown here is derived from an EMBL/GenBank/DDBJ whole genome shotgun (WGS) entry which is preliminary data.</text>
</comment>
<dbReference type="Gene3D" id="3.10.180.10">
    <property type="entry name" value="2,3-Dihydroxybiphenyl 1,2-Dioxygenase, domain 1"/>
    <property type="match status" value="1"/>
</dbReference>
<dbReference type="eggNOG" id="ENOG5030CCQ">
    <property type="taxonomic scope" value="Bacteria"/>
</dbReference>
<gene>
    <name evidence="1" type="ORF">N781_13295</name>
</gene>
<organism evidence="1 2">
    <name type="scientific">Pontibacillus halophilus JSM 076056 = DSM 19796</name>
    <dbReference type="NCBI Taxonomy" id="1385510"/>
    <lineage>
        <taxon>Bacteria</taxon>
        <taxon>Bacillati</taxon>
        <taxon>Bacillota</taxon>
        <taxon>Bacilli</taxon>
        <taxon>Bacillales</taxon>
        <taxon>Bacillaceae</taxon>
        <taxon>Pontibacillus</taxon>
    </lineage>
</organism>
<dbReference type="OrthoDB" id="2691474at2"/>
<proteinExistence type="predicted"/>
<keyword evidence="2" id="KW-1185">Reference proteome</keyword>
<dbReference type="EMBL" id="AVPE01000004">
    <property type="protein sequence ID" value="KGX93042.1"/>
    <property type="molecule type" value="Genomic_DNA"/>
</dbReference>
<dbReference type="AlphaFoldDB" id="A0A0A5IB43"/>
<dbReference type="Proteomes" id="UP000030528">
    <property type="component" value="Unassembled WGS sequence"/>
</dbReference>
<accession>A0A0A5IB43</accession>
<evidence type="ECO:0000313" key="2">
    <source>
        <dbReference type="Proteomes" id="UP000030528"/>
    </source>
</evidence>